<feature type="transmembrane region" description="Helical" evidence="9">
    <location>
        <begin position="64"/>
        <end position="83"/>
    </location>
</feature>
<comment type="similarity">
    <text evidence="3 9">Belongs to the CobD/CbiB family.</text>
</comment>
<proteinExistence type="inferred from homology"/>
<dbReference type="Pfam" id="PF03186">
    <property type="entry name" value="CobD_Cbib"/>
    <property type="match status" value="1"/>
</dbReference>
<sequence length="336" mass="37569">MIVQLISAYITDLIIGDPEFLPHPVRWMGKLIRFLDKKWNKGMGRMGKEESPRKTVNWFVRIKGMALTLVVVGITIALAYLSIEISKRIHPLLGTLVWIYVAYTTFAIKDLCVKARDILRELEKGSLVNARHRLSMIVGRDTQHLQRDEIIVATVESVAESTNDGVIAPLFYLILGGPVLAIAYRAINTLDSMVGYKNEKYMDFGWFSARLDDMANFIPARICGFLIPVSSFLLGKDFSSSFRIMLRDHKNHASPNSGIPEAAMAGALGIRLGGDTWYGGIFYKRPFMGEDKREIAAAMINSALVICIISSFLLMAMGIISHYQLSQIIFSADNNN</sequence>
<feature type="transmembrane region" description="Helical" evidence="9">
    <location>
        <begin position="295"/>
        <end position="320"/>
    </location>
</feature>
<feature type="transmembrane region" description="Helical" evidence="9">
    <location>
        <begin position="166"/>
        <end position="187"/>
    </location>
</feature>
<keyword evidence="6 9" id="KW-0812">Transmembrane</keyword>
<evidence type="ECO:0000256" key="4">
    <source>
        <dbReference type="ARBA" id="ARBA00022475"/>
    </source>
</evidence>
<keyword evidence="7 9" id="KW-1133">Transmembrane helix</keyword>
<evidence type="ECO:0000256" key="1">
    <source>
        <dbReference type="ARBA" id="ARBA00004651"/>
    </source>
</evidence>
<evidence type="ECO:0000256" key="8">
    <source>
        <dbReference type="ARBA" id="ARBA00023136"/>
    </source>
</evidence>
<reference evidence="10 11" key="1">
    <citation type="journal article" date="2016" name="Environ. Microbiol.">
        <title>Genomic resolution of a cold subsurface aquifer community provides metabolic insights for novel microbes adapted to high CO concentrations.</title>
        <authorList>
            <person name="Probst A.J."/>
            <person name="Castelle C.J."/>
            <person name="Singh A."/>
            <person name="Brown C.T."/>
            <person name="Anantharaman K."/>
            <person name="Sharon I."/>
            <person name="Hug L.A."/>
            <person name="Burstein D."/>
            <person name="Emerson J.B."/>
            <person name="Thomas B.C."/>
            <person name="Banfield J.F."/>
        </authorList>
    </citation>
    <scope>NUCLEOTIDE SEQUENCE [LARGE SCALE GENOMIC DNA]</scope>
    <source>
        <strain evidence="10">CG2_30_40_21</strain>
    </source>
</reference>
<accession>A0A1J5E5P9</accession>
<evidence type="ECO:0000256" key="6">
    <source>
        <dbReference type="ARBA" id="ARBA00022692"/>
    </source>
</evidence>
<evidence type="ECO:0000256" key="7">
    <source>
        <dbReference type="ARBA" id="ARBA00022989"/>
    </source>
</evidence>
<dbReference type="EMBL" id="MNYI01000006">
    <property type="protein sequence ID" value="OIP43748.1"/>
    <property type="molecule type" value="Genomic_DNA"/>
</dbReference>
<gene>
    <name evidence="9" type="primary">cobD</name>
    <name evidence="10" type="ORF">AUJ95_00165</name>
</gene>
<evidence type="ECO:0000256" key="9">
    <source>
        <dbReference type="HAMAP-Rule" id="MF_00024"/>
    </source>
</evidence>
<dbReference type="GO" id="GO:0048472">
    <property type="term" value="F:threonine-phosphate decarboxylase activity"/>
    <property type="evidence" value="ECO:0007669"/>
    <property type="project" value="InterPro"/>
</dbReference>
<keyword evidence="8 9" id="KW-0472">Membrane</keyword>
<dbReference type="GO" id="GO:0015420">
    <property type="term" value="F:ABC-type vitamin B12 transporter activity"/>
    <property type="evidence" value="ECO:0007669"/>
    <property type="project" value="UniProtKB-UniRule"/>
</dbReference>
<keyword evidence="5 9" id="KW-0169">Cobalamin biosynthesis</keyword>
<dbReference type="Proteomes" id="UP000183085">
    <property type="component" value="Unassembled WGS sequence"/>
</dbReference>
<dbReference type="HAMAP" id="MF_00024">
    <property type="entry name" value="CobD_CbiB"/>
    <property type="match status" value="1"/>
</dbReference>
<comment type="caution">
    <text evidence="10">The sequence shown here is derived from an EMBL/GenBank/DDBJ whole genome shotgun (WGS) entry which is preliminary data.</text>
</comment>
<dbReference type="UniPathway" id="UPA00148"/>
<organism evidence="10 11">
    <name type="scientific">Candidatus Desantisbacteria bacterium CG2_30_40_21</name>
    <dbReference type="NCBI Taxonomy" id="1817895"/>
    <lineage>
        <taxon>Bacteria</taxon>
        <taxon>Candidatus Desantisiibacteriota</taxon>
    </lineage>
</organism>
<evidence type="ECO:0000256" key="5">
    <source>
        <dbReference type="ARBA" id="ARBA00022573"/>
    </source>
</evidence>
<evidence type="ECO:0000313" key="10">
    <source>
        <dbReference type="EMBL" id="OIP43748.1"/>
    </source>
</evidence>
<dbReference type="AlphaFoldDB" id="A0A1J5E5P9"/>
<dbReference type="PANTHER" id="PTHR34308:SF1">
    <property type="entry name" value="COBALAMIN BIOSYNTHESIS PROTEIN CBIB"/>
    <property type="match status" value="1"/>
</dbReference>
<dbReference type="NCBIfam" id="TIGR00380">
    <property type="entry name" value="cobal_cbiB"/>
    <property type="match status" value="1"/>
</dbReference>
<dbReference type="PANTHER" id="PTHR34308">
    <property type="entry name" value="COBALAMIN BIOSYNTHESIS PROTEIN CBIB"/>
    <property type="match status" value="1"/>
</dbReference>
<comment type="pathway">
    <text evidence="2 9">Cofactor biosynthesis; adenosylcobalamin biosynthesis.</text>
</comment>
<protein>
    <recommendedName>
        <fullName evidence="9">Cobalamin biosynthesis protein CobD</fullName>
    </recommendedName>
</protein>
<keyword evidence="4 9" id="KW-1003">Cell membrane</keyword>
<feature type="transmembrane region" description="Helical" evidence="9">
    <location>
        <begin position="89"/>
        <end position="108"/>
    </location>
</feature>
<dbReference type="InterPro" id="IPR004485">
    <property type="entry name" value="Cobalamin_biosynth_CobD/CbiB"/>
</dbReference>
<evidence type="ECO:0000313" key="11">
    <source>
        <dbReference type="Proteomes" id="UP000183085"/>
    </source>
</evidence>
<dbReference type="GO" id="GO:0005886">
    <property type="term" value="C:plasma membrane"/>
    <property type="evidence" value="ECO:0007669"/>
    <property type="project" value="UniProtKB-SubCell"/>
</dbReference>
<name>A0A1J5E5P9_9BACT</name>
<dbReference type="STRING" id="1817895.AUJ95_00165"/>
<comment type="subcellular location">
    <subcellularLocation>
        <location evidence="1 9">Cell membrane</location>
        <topology evidence="1 9">Multi-pass membrane protein</topology>
    </subcellularLocation>
</comment>
<evidence type="ECO:0000256" key="2">
    <source>
        <dbReference type="ARBA" id="ARBA00004953"/>
    </source>
</evidence>
<dbReference type="GO" id="GO:0009236">
    <property type="term" value="P:cobalamin biosynthetic process"/>
    <property type="evidence" value="ECO:0007669"/>
    <property type="project" value="UniProtKB-UniRule"/>
</dbReference>
<evidence type="ECO:0000256" key="3">
    <source>
        <dbReference type="ARBA" id="ARBA00006263"/>
    </source>
</evidence>
<comment type="function">
    <text evidence="9">Converts cobyric acid to cobinamide by the addition of aminopropanol on the F carboxylic group.</text>
</comment>
<feature type="transmembrane region" description="Helical" evidence="9">
    <location>
        <begin position="214"/>
        <end position="235"/>
    </location>
</feature>